<evidence type="ECO:0000259" key="1">
    <source>
        <dbReference type="Pfam" id="PF13966"/>
    </source>
</evidence>
<dbReference type="InterPro" id="IPR026960">
    <property type="entry name" value="RVT-Znf"/>
</dbReference>
<reference evidence="2 3" key="1">
    <citation type="journal article" date="2015" name="Proc. Natl. Acad. Sci. U.S.A.">
        <title>The resurrection genome of Boea hygrometrica: A blueprint for survival of dehydration.</title>
        <authorList>
            <person name="Xiao L."/>
            <person name="Yang G."/>
            <person name="Zhang L."/>
            <person name="Yang X."/>
            <person name="Zhao S."/>
            <person name="Ji Z."/>
            <person name="Zhou Q."/>
            <person name="Hu M."/>
            <person name="Wang Y."/>
            <person name="Chen M."/>
            <person name="Xu Y."/>
            <person name="Jin H."/>
            <person name="Xiao X."/>
            <person name="Hu G."/>
            <person name="Bao F."/>
            <person name="Hu Y."/>
            <person name="Wan P."/>
            <person name="Li L."/>
            <person name="Deng X."/>
            <person name="Kuang T."/>
            <person name="Xiang C."/>
            <person name="Zhu J.K."/>
            <person name="Oliver M.J."/>
            <person name="He Y."/>
        </authorList>
    </citation>
    <scope>NUCLEOTIDE SEQUENCE [LARGE SCALE GENOMIC DNA]</scope>
    <source>
        <strain evidence="3">cv. XS01</strain>
    </source>
</reference>
<dbReference type="AlphaFoldDB" id="A0A2Z7BR14"/>
<sequence>MSLFAWRWIQRKIPTDDVLKKRGFSLGSKCQCCGQEESFDHIFLTSHTPHS</sequence>
<feature type="domain" description="Reverse transcriptase zinc-binding" evidence="1">
    <location>
        <begin position="1"/>
        <end position="47"/>
    </location>
</feature>
<evidence type="ECO:0000313" key="3">
    <source>
        <dbReference type="Proteomes" id="UP000250235"/>
    </source>
</evidence>
<proteinExistence type="predicted"/>
<dbReference type="Pfam" id="PF13966">
    <property type="entry name" value="zf-RVT"/>
    <property type="match status" value="1"/>
</dbReference>
<name>A0A2Z7BR14_9LAMI</name>
<protein>
    <recommendedName>
        <fullName evidence="1">Reverse transcriptase zinc-binding domain-containing protein</fullName>
    </recommendedName>
</protein>
<evidence type="ECO:0000313" key="2">
    <source>
        <dbReference type="EMBL" id="KZV34538.1"/>
    </source>
</evidence>
<organism evidence="2 3">
    <name type="scientific">Dorcoceras hygrometricum</name>
    <dbReference type="NCBI Taxonomy" id="472368"/>
    <lineage>
        <taxon>Eukaryota</taxon>
        <taxon>Viridiplantae</taxon>
        <taxon>Streptophyta</taxon>
        <taxon>Embryophyta</taxon>
        <taxon>Tracheophyta</taxon>
        <taxon>Spermatophyta</taxon>
        <taxon>Magnoliopsida</taxon>
        <taxon>eudicotyledons</taxon>
        <taxon>Gunneridae</taxon>
        <taxon>Pentapetalae</taxon>
        <taxon>asterids</taxon>
        <taxon>lamiids</taxon>
        <taxon>Lamiales</taxon>
        <taxon>Gesneriaceae</taxon>
        <taxon>Didymocarpoideae</taxon>
        <taxon>Trichosporeae</taxon>
        <taxon>Loxocarpinae</taxon>
        <taxon>Dorcoceras</taxon>
    </lineage>
</organism>
<gene>
    <name evidence="2" type="ORF">F511_21355</name>
</gene>
<keyword evidence="3" id="KW-1185">Reference proteome</keyword>
<dbReference type="EMBL" id="KV005042">
    <property type="protein sequence ID" value="KZV34538.1"/>
    <property type="molecule type" value="Genomic_DNA"/>
</dbReference>
<dbReference type="OrthoDB" id="1250017at2759"/>
<accession>A0A2Z7BR14</accession>
<dbReference type="Proteomes" id="UP000250235">
    <property type="component" value="Unassembled WGS sequence"/>
</dbReference>